<reference evidence="3" key="1">
    <citation type="submission" date="2025-08" db="UniProtKB">
        <authorList>
            <consortium name="RefSeq"/>
        </authorList>
    </citation>
    <scope>IDENTIFICATION</scope>
    <source>
        <tissue evidence="3">Silk gland</tissue>
    </source>
</reference>
<dbReference type="RefSeq" id="XP_028038078.1">
    <property type="nucleotide sequence ID" value="XM_028182277.1"/>
</dbReference>
<dbReference type="AlphaFoldDB" id="A0A6J2K900"/>
<dbReference type="OrthoDB" id="277888at2759"/>
<accession>A0A6J2K900</accession>
<dbReference type="GeneID" id="114248856"/>
<name>A0A6J2K900_BOMMA</name>
<dbReference type="Pfam" id="PF05347">
    <property type="entry name" value="Complex1_LYR"/>
    <property type="match status" value="1"/>
</dbReference>
<feature type="domain" description="Complex 1 LYR protein" evidence="1">
    <location>
        <begin position="6"/>
        <end position="62"/>
    </location>
</feature>
<keyword evidence="2" id="KW-1185">Reference proteome</keyword>
<proteinExistence type="predicted"/>
<dbReference type="Proteomes" id="UP000504629">
    <property type="component" value="Unplaced"/>
</dbReference>
<evidence type="ECO:0000313" key="2">
    <source>
        <dbReference type="Proteomes" id="UP000504629"/>
    </source>
</evidence>
<organism evidence="2 3">
    <name type="scientific">Bombyx mandarina</name>
    <name type="common">Wild silk moth</name>
    <name type="synonym">Wild silkworm</name>
    <dbReference type="NCBI Taxonomy" id="7092"/>
    <lineage>
        <taxon>Eukaryota</taxon>
        <taxon>Metazoa</taxon>
        <taxon>Ecdysozoa</taxon>
        <taxon>Arthropoda</taxon>
        <taxon>Hexapoda</taxon>
        <taxon>Insecta</taxon>
        <taxon>Pterygota</taxon>
        <taxon>Neoptera</taxon>
        <taxon>Endopterygota</taxon>
        <taxon>Lepidoptera</taxon>
        <taxon>Glossata</taxon>
        <taxon>Ditrysia</taxon>
        <taxon>Bombycoidea</taxon>
        <taxon>Bombycidae</taxon>
        <taxon>Bombycinae</taxon>
        <taxon>Bombyx</taxon>
    </lineage>
</organism>
<sequence>MNITRKEVLRLYRNLLMYSKSLKLTDPDYFRRSIKIEFKNNQNLTDLEKISFAYQKGQALLQRGSVV</sequence>
<protein>
    <submittedName>
        <fullName evidence="3">MIEF1 upstream open reading frame protein-like isoform X3</fullName>
    </submittedName>
</protein>
<evidence type="ECO:0000313" key="3">
    <source>
        <dbReference type="RefSeq" id="XP_028038078.1"/>
    </source>
</evidence>
<evidence type="ECO:0000259" key="1">
    <source>
        <dbReference type="Pfam" id="PF05347"/>
    </source>
</evidence>
<dbReference type="InterPro" id="IPR008011">
    <property type="entry name" value="Complex1_LYR_dom"/>
</dbReference>
<gene>
    <name evidence="3" type="primary">LOC114248856</name>
</gene>